<evidence type="ECO:0000313" key="1">
    <source>
        <dbReference type="EMBL" id="MQL46633.1"/>
    </source>
</evidence>
<dbReference type="InterPro" id="IPR003458">
    <property type="entry name" value="Phage_T4_Gp38_tail_assem"/>
</dbReference>
<comment type="caution">
    <text evidence="1">The sequence shown here is derived from an EMBL/GenBank/DDBJ whole genome shotgun (WGS) entry which is preliminary data.</text>
</comment>
<dbReference type="AlphaFoldDB" id="A0A7C9GGT5"/>
<accession>A0A7C9GGT5</accession>
<name>A0A7C9GGT5_9GAMM</name>
<dbReference type="Proteomes" id="UP000481739">
    <property type="component" value="Unassembled WGS sequence"/>
</dbReference>
<organism evidence="1 2">
    <name type="scientific">Photorhabdus khanii</name>
    <dbReference type="NCBI Taxonomy" id="1004150"/>
    <lineage>
        <taxon>Bacteria</taxon>
        <taxon>Pseudomonadati</taxon>
        <taxon>Pseudomonadota</taxon>
        <taxon>Gammaproteobacteria</taxon>
        <taxon>Enterobacterales</taxon>
        <taxon>Morganellaceae</taxon>
        <taxon>Photorhabdus</taxon>
    </lineage>
</organism>
<dbReference type="PANTHER" id="PTHR34413:SF2">
    <property type="entry name" value="PROPHAGE TAIL FIBER ASSEMBLY PROTEIN HOMOLOG TFAE-RELATED"/>
    <property type="match status" value="1"/>
</dbReference>
<dbReference type="EMBL" id="WHZZ01000001">
    <property type="protein sequence ID" value="MQL46633.1"/>
    <property type="molecule type" value="Genomic_DNA"/>
</dbReference>
<dbReference type="PANTHER" id="PTHR34413">
    <property type="entry name" value="PROPHAGE TAIL FIBER ASSEMBLY PROTEIN HOMOLOG TFAE-RELATED-RELATED"/>
    <property type="match status" value="1"/>
</dbReference>
<dbReference type="Pfam" id="PF02413">
    <property type="entry name" value="Caudo_TAP"/>
    <property type="match status" value="1"/>
</dbReference>
<reference evidence="1 2" key="1">
    <citation type="journal article" date="2019" name="Nature">
        <title>A new antibiotic selectively kills Gram-negative pathogens.</title>
        <authorList>
            <person name="Imai Y."/>
            <person name="Meyer K.J."/>
            <person name="Iinishi A."/>
            <person name="Favre-Godal Q."/>
            <person name="Green R."/>
            <person name="Manuse S."/>
            <person name="Caboni M."/>
            <person name="Mori M."/>
            <person name="Niles S."/>
            <person name="Ghiglieri M."/>
            <person name="Honrao C."/>
            <person name="Ma X."/>
            <person name="Guo J.J."/>
            <person name="Makriyannis A."/>
            <person name="Linares-Otoya L."/>
            <person name="Boehringer N."/>
            <person name="Wuisan Z.G."/>
            <person name="Kaur H."/>
            <person name="Wu R."/>
            <person name="Mateus A."/>
            <person name="Typas A."/>
            <person name="Savitski M.M."/>
            <person name="Espinoza J.L."/>
            <person name="O'Rourke A."/>
            <person name="Nelson K.E."/>
            <person name="Hiller S."/>
            <person name="Noinaj N."/>
            <person name="Schaeberle T.F."/>
            <person name="D'Onofrio A."/>
            <person name="Lewis K."/>
        </authorList>
    </citation>
    <scope>NUCLEOTIDE SEQUENCE [LARGE SCALE GENOMIC DNA]</scope>
    <source>
        <strain evidence="1 2">HGB 1456</strain>
    </source>
</reference>
<evidence type="ECO:0000313" key="2">
    <source>
        <dbReference type="Proteomes" id="UP000481739"/>
    </source>
</evidence>
<dbReference type="RefSeq" id="WP_152961674.1">
    <property type="nucleotide sequence ID" value="NZ_CAWOZU010000011.1"/>
</dbReference>
<sequence>MTEQKYSLELEVAELGKDGLASKAGWINVYHTNQATREFTNANIEYLMLGIGLSAGAYPDAPELPDSHDEAICRSEDGKFWETVPDYRRKTAYNTQTRQKREITEIGELPDTLTFKKPDTDYDKWDGKEWVVDKDLLKACQIEEAKQQQVILLRQANETLSLLQDSLNLEVATEAERAALLEWKKYRVLLSRVDTSQAPDIEWPEVPK</sequence>
<gene>
    <name evidence="1" type="ORF">GEA64_00875</name>
</gene>
<dbReference type="InterPro" id="IPR051220">
    <property type="entry name" value="TFA_Chaperone"/>
</dbReference>
<protein>
    <submittedName>
        <fullName evidence="1">Tail fiber assembly protein</fullName>
    </submittedName>
</protein>
<proteinExistence type="predicted"/>